<dbReference type="FunFam" id="3.40.50.720:FF:000268">
    <property type="entry name" value="Malate dehydrogenase"/>
    <property type="match status" value="1"/>
</dbReference>
<dbReference type="InterPro" id="IPR022383">
    <property type="entry name" value="Lactate/malate_DH_C"/>
</dbReference>
<evidence type="ECO:0000256" key="8">
    <source>
        <dbReference type="RuleBase" id="RU003369"/>
    </source>
</evidence>
<evidence type="ECO:0000313" key="11">
    <source>
        <dbReference type="EMBL" id="KAL0274604.1"/>
    </source>
</evidence>
<evidence type="ECO:0000256" key="6">
    <source>
        <dbReference type="ARBA" id="ARBA00023002"/>
    </source>
</evidence>
<feature type="domain" description="Lactate/malate dehydrogenase C-terminal" evidence="10">
    <location>
        <begin position="180"/>
        <end position="337"/>
    </location>
</feature>
<dbReference type="PANTHER" id="PTHR11540">
    <property type="entry name" value="MALATE AND LACTATE DEHYDROGENASE"/>
    <property type="match status" value="1"/>
</dbReference>
<evidence type="ECO:0000256" key="7">
    <source>
        <dbReference type="ARBA" id="ARBA00023027"/>
    </source>
</evidence>
<dbReference type="GO" id="GO:0005739">
    <property type="term" value="C:mitochondrion"/>
    <property type="evidence" value="ECO:0007669"/>
    <property type="project" value="TreeGrafter"/>
</dbReference>
<dbReference type="GO" id="GO:0030060">
    <property type="term" value="F:L-malate dehydrogenase (NAD+) activity"/>
    <property type="evidence" value="ECO:0007669"/>
    <property type="project" value="UniProtKB-EC"/>
</dbReference>
<dbReference type="InterPro" id="IPR001236">
    <property type="entry name" value="Lactate/malate_DH_N"/>
</dbReference>
<evidence type="ECO:0000256" key="2">
    <source>
        <dbReference type="ARBA" id="ARBA00011738"/>
    </source>
</evidence>
<comment type="similarity">
    <text evidence="1">Belongs to the LDH/MDH superfamily. MDH type 1 family.</text>
</comment>
<accession>A0AAW2HXT0</accession>
<gene>
    <name evidence="11" type="ORF">PYX00_002699</name>
</gene>
<evidence type="ECO:0000259" key="10">
    <source>
        <dbReference type="Pfam" id="PF02866"/>
    </source>
</evidence>
<dbReference type="SUPFAM" id="SSF51735">
    <property type="entry name" value="NAD(P)-binding Rossmann-fold domains"/>
    <property type="match status" value="1"/>
</dbReference>
<dbReference type="EMBL" id="JARGDH010000002">
    <property type="protein sequence ID" value="KAL0274604.1"/>
    <property type="molecule type" value="Genomic_DNA"/>
</dbReference>
<dbReference type="GO" id="GO:0006099">
    <property type="term" value="P:tricarboxylic acid cycle"/>
    <property type="evidence" value="ECO:0007669"/>
    <property type="project" value="UniProtKB-KW"/>
</dbReference>
<proteinExistence type="inferred from homology"/>
<feature type="domain" description="Lactate/malate dehydrogenase N-terminal" evidence="9">
    <location>
        <begin position="34"/>
        <end position="176"/>
    </location>
</feature>
<evidence type="ECO:0000256" key="5">
    <source>
        <dbReference type="ARBA" id="ARBA00022532"/>
    </source>
</evidence>
<sequence length="392" mass="43641">MLARNSKSILRIFTRMMHRKKKCPDPCGPCKVDKVTICGAASPLGQTLALLLKQTDLIREVHLYDEANLRGVALDLDHIDTPVRVRPNSYELALRDALRQADIVILANGYDTAIKCSDEQALQINGPIMYNFAFKVASICPDAFICIVTPPINSIVPLFSEVMKRCRVYDPNKIFGVCSLTEMRANTIVADYLSLDPTMLNVPMIGGMSFRTSVPLFSHAQPFNEFTEDDIHNLTSAILDIPKECQKLKTSAPLSTAYATMRFVLTLAAGVCCCDYAKQTAFVRSDVLPQVKYFASSIKFGAKGAILNYGLPKLNDYELEMLENAIPALERDIEQGVLLYEQLCAEQFKEEIMEALLPKKPFLEKTPCPPCPCLPTEVCQPRLPEHPCRPAS</sequence>
<dbReference type="InterPro" id="IPR015955">
    <property type="entry name" value="Lactate_DH/Glyco_Ohase_4_C"/>
</dbReference>
<dbReference type="AlphaFoldDB" id="A0AAW2HXT0"/>
<evidence type="ECO:0000256" key="1">
    <source>
        <dbReference type="ARBA" id="ARBA00008824"/>
    </source>
</evidence>
<dbReference type="Gene3D" id="3.40.50.720">
    <property type="entry name" value="NAD(P)-binding Rossmann-like Domain"/>
    <property type="match status" value="1"/>
</dbReference>
<dbReference type="Pfam" id="PF02866">
    <property type="entry name" value="Ldh_1_C"/>
    <property type="match status" value="1"/>
</dbReference>
<dbReference type="Pfam" id="PF00056">
    <property type="entry name" value="Ldh_1_N"/>
    <property type="match status" value="1"/>
</dbReference>
<organism evidence="11">
    <name type="scientific">Menopon gallinae</name>
    <name type="common">poultry shaft louse</name>
    <dbReference type="NCBI Taxonomy" id="328185"/>
    <lineage>
        <taxon>Eukaryota</taxon>
        <taxon>Metazoa</taxon>
        <taxon>Ecdysozoa</taxon>
        <taxon>Arthropoda</taxon>
        <taxon>Hexapoda</taxon>
        <taxon>Insecta</taxon>
        <taxon>Pterygota</taxon>
        <taxon>Neoptera</taxon>
        <taxon>Paraneoptera</taxon>
        <taxon>Psocodea</taxon>
        <taxon>Troctomorpha</taxon>
        <taxon>Phthiraptera</taxon>
        <taxon>Amblycera</taxon>
        <taxon>Menoponidae</taxon>
        <taxon>Menopon</taxon>
    </lineage>
</organism>
<evidence type="ECO:0000256" key="4">
    <source>
        <dbReference type="ARBA" id="ARBA00016075"/>
    </source>
</evidence>
<protein>
    <recommendedName>
        <fullName evidence="4">Malate dehydrogenase, mitochondrial</fullName>
        <ecNumber evidence="3">1.1.1.37</ecNumber>
    </recommendedName>
</protein>
<comment type="caution">
    <text evidence="11">The sequence shown here is derived from an EMBL/GenBank/DDBJ whole genome shotgun (WGS) entry which is preliminary data.</text>
</comment>
<dbReference type="EC" id="1.1.1.37" evidence="3"/>
<keyword evidence="5" id="KW-0816">Tricarboxylic acid cycle</keyword>
<name>A0AAW2HXT0_9NEOP</name>
<comment type="subunit">
    <text evidence="2">Homodimer.</text>
</comment>
<dbReference type="PANTHER" id="PTHR11540:SF16">
    <property type="entry name" value="MALATE DEHYDROGENASE, MITOCHONDRIAL"/>
    <property type="match status" value="1"/>
</dbReference>
<dbReference type="Gene3D" id="3.90.110.10">
    <property type="entry name" value="Lactate dehydrogenase/glycoside hydrolase, family 4, C-terminal"/>
    <property type="match status" value="1"/>
</dbReference>
<evidence type="ECO:0000256" key="3">
    <source>
        <dbReference type="ARBA" id="ARBA00012995"/>
    </source>
</evidence>
<keyword evidence="6 8" id="KW-0560">Oxidoreductase</keyword>
<dbReference type="InterPro" id="IPR036291">
    <property type="entry name" value="NAD(P)-bd_dom_sf"/>
</dbReference>
<keyword evidence="7" id="KW-0520">NAD</keyword>
<evidence type="ECO:0000259" key="9">
    <source>
        <dbReference type="Pfam" id="PF00056"/>
    </source>
</evidence>
<reference evidence="11" key="1">
    <citation type="journal article" date="2024" name="Gigascience">
        <title>Chromosome-level genome of the poultry shaft louse Menopon gallinae provides insight into the host-switching and adaptive evolution of parasitic lice.</title>
        <authorList>
            <person name="Xu Y."/>
            <person name="Ma L."/>
            <person name="Liu S."/>
            <person name="Liang Y."/>
            <person name="Liu Q."/>
            <person name="He Z."/>
            <person name="Tian L."/>
            <person name="Duan Y."/>
            <person name="Cai W."/>
            <person name="Li H."/>
            <person name="Song F."/>
        </authorList>
    </citation>
    <scope>NUCLEOTIDE SEQUENCE</scope>
    <source>
        <strain evidence="11">Cailab_2023a</strain>
    </source>
</reference>
<dbReference type="SUPFAM" id="SSF56327">
    <property type="entry name" value="LDH C-terminal domain-like"/>
    <property type="match status" value="1"/>
</dbReference>